<dbReference type="AlphaFoldDB" id="A0A8C6MVA1"/>
<comment type="subcellular location">
    <subcellularLocation>
        <location evidence="2">Nucleus</location>
    </subcellularLocation>
</comment>
<dbReference type="GO" id="GO:0035861">
    <property type="term" value="C:site of double-strand break"/>
    <property type="evidence" value="ECO:0007669"/>
    <property type="project" value="TreeGrafter"/>
</dbReference>
<dbReference type="InterPro" id="IPR001841">
    <property type="entry name" value="Znf_RING"/>
</dbReference>
<protein>
    <recommendedName>
        <fullName evidence="3">RING-type E3 ubiquitin transferase</fullName>
        <ecNumber evidence="3">2.3.2.27</ecNumber>
    </recommendedName>
</protein>
<keyword evidence="5" id="KW-0479">Metal-binding</keyword>
<dbReference type="Gene3D" id="3.30.40.10">
    <property type="entry name" value="Zinc/RING finger domain, C3HC4 (zinc finger)"/>
    <property type="match status" value="1"/>
</dbReference>
<dbReference type="GO" id="GO:0006302">
    <property type="term" value="P:double-strand break repair"/>
    <property type="evidence" value="ECO:0007669"/>
    <property type="project" value="TreeGrafter"/>
</dbReference>
<keyword evidence="14" id="KW-1185">Reference proteome</keyword>
<dbReference type="InterPro" id="IPR051657">
    <property type="entry name" value="RNF168/RNF169_E3_ubiq-ligase"/>
</dbReference>
<evidence type="ECO:0000256" key="10">
    <source>
        <dbReference type="ARBA" id="ARBA00023242"/>
    </source>
</evidence>
<evidence type="ECO:0000256" key="2">
    <source>
        <dbReference type="ARBA" id="ARBA00004123"/>
    </source>
</evidence>
<dbReference type="PROSITE" id="PS50089">
    <property type="entry name" value="ZF_RING_2"/>
    <property type="match status" value="1"/>
</dbReference>
<dbReference type="GO" id="GO:0031491">
    <property type="term" value="F:nucleosome binding"/>
    <property type="evidence" value="ECO:0007669"/>
    <property type="project" value="TreeGrafter"/>
</dbReference>
<reference evidence="13" key="2">
    <citation type="submission" date="2025-09" db="UniProtKB">
        <authorList>
            <consortium name="Ensembl"/>
        </authorList>
    </citation>
    <scope>IDENTIFICATION</scope>
</reference>
<reference evidence="13" key="1">
    <citation type="submission" date="2025-08" db="UniProtKB">
        <authorList>
            <consortium name="Ensembl"/>
        </authorList>
    </citation>
    <scope>IDENTIFICATION</scope>
</reference>
<dbReference type="GO" id="GO:0005634">
    <property type="term" value="C:nucleus"/>
    <property type="evidence" value="ECO:0007669"/>
    <property type="project" value="UniProtKB-SubCell"/>
</dbReference>
<evidence type="ECO:0000256" key="8">
    <source>
        <dbReference type="ARBA" id="ARBA00022786"/>
    </source>
</evidence>
<dbReference type="GO" id="GO:0008270">
    <property type="term" value="F:zinc ion binding"/>
    <property type="evidence" value="ECO:0007669"/>
    <property type="project" value="UniProtKB-KW"/>
</dbReference>
<dbReference type="Pfam" id="PF13920">
    <property type="entry name" value="zf-C3HC4_3"/>
    <property type="match status" value="1"/>
</dbReference>
<feature type="domain" description="RING-type" evidence="12">
    <location>
        <begin position="16"/>
        <end position="55"/>
    </location>
</feature>
<evidence type="ECO:0000256" key="4">
    <source>
        <dbReference type="ARBA" id="ARBA00022679"/>
    </source>
</evidence>
<dbReference type="Ensembl" id="ENSMSIT00000019765.1">
    <property type="protein sequence ID" value="ENSMSIP00000015571.1"/>
    <property type="gene ID" value="ENSMSIG00000013372.1"/>
</dbReference>
<dbReference type="GO" id="GO:0061630">
    <property type="term" value="F:ubiquitin protein ligase activity"/>
    <property type="evidence" value="ECO:0007669"/>
    <property type="project" value="UniProtKB-EC"/>
</dbReference>
<proteinExistence type="predicted"/>
<evidence type="ECO:0000256" key="11">
    <source>
        <dbReference type="PROSITE-ProRule" id="PRU00175"/>
    </source>
</evidence>
<organism evidence="13 14">
    <name type="scientific">Mus spicilegus</name>
    <name type="common">Mound-building mouse</name>
    <dbReference type="NCBI Taxonomy" id="10103"/>
    <lineage>
        <taxon>Eukaryota</taxon>
        <taxon>Metazoa</taxon>
        <taxon>Chordata</taxon>
        <taxon>Craniata</taxon>
        <taxon>Vertebrata</taxon>
        <taxon>Euteleostomi</taxon>
        <taxon>Mammalia</taxon>
        <taxon>Eutheria</taxon>
        <taxon>Euarchontoglires</taxon>
        <taxon>Glires</taxon>
        <taxon>Rodentia</taxon>
        <taxon>Myomorpha</taxon>
        <taxon>Muroidea</taxon>
        <taxon>Muridae</taxon>
        <taxon>Murinae</taxon>
        <taxon>Mus</taxon>
        <taxon>Mus</taxon>
    </lineage>
</organism>
<keyword evidence="10" id="KW-0539">Nucleus</keyword>
<evidence type="ECO:0000256" key="5">
    <source>
        <dbReference type="ARBA" id="ARBA00022723"/>
    </source>
</evidence>
<evidence type="ECO:0000259" key="12">
    <source>
        <dbReference type="PROSITE" id="PS50089"/>
    </source>
</evidence>
<dbReference type="PANTHER" id="PTHR23328:SF1">
    <property type="entry name" value="E3 UBIQUITIN-PROTEIN LIGASE RNF168"/>
    <property type="match status" value="1"/>
</dbReference>
<sequence length="112" mass="13032">MASSKAKPLSLEDCRCLLCMEFLIEPITLPCNHTVCKSCFKALLRKTNLSCPFCRSLISSWARHHIHINSLINKELWGRLQTQYPEECRHRLSGEELSTFVFNDDPPIRRKE</sequence>
<dbReference type="PANTHER" id="PTHR23328">
    <property type="entry name" value="RING-TYPE DOMAIN-CONTAINING PROTEIN"/>
    <property type="match status" value="1"/>
</dbReference>
<keyword evidence="7 11" id="KW-0863">Zinc-finger</keyword>
<dbReference type="SMART" id="SM00184">
    <property type="entry name" value="RING"/>
    <property type="match status" value="1"/>
</dbReference>
<evidence type="ECO:0000313" key="13">
    <source>
        <dbReference type="Ensembl" id="ENSMSIP00000015571.1"/>
    </source>
</evidence>
<accession>A0A8C6MVA1</accession>
<evidence type="ECO:0000256" key="7">
    <source>
        <dbReference type="ARBA" id="ARBA00022771"/>
    </source>
</evidence>
<evidence type="ECO:0000256" key="9">
    <source>
        <dbReference type="ARBA" id="ARBA00022833"/>
    </source>
</evidence>
<dbReference type="EC" id="2.3.2.27" evidence="3"/>
<dbReference type="SUPFAM" id="SSF57850">
    <property type="entry name" value="RING/U-box"/>
    <property type="match status" value="1"/>
</dbReference>
<evidence type="ECO:0000256" key="1">
    <source>
        <dbReference type="ARBA" id="ARBA00000900"/>
    </source>
</evidence>
<name>A0A8C6MVA1_MUSSI</name>
<evidence type="ECO:0000256" key="6">
    <source>
        <dbReference type="ARBA" id="ARBA00022763"/>
    </source>
</evidence>
<keyword evidence="9" id="KW-0862">Zinc</keyword>
<dbReference type="InterPro" id="IPR013083">
    <property type="entry name" value="Znf_RING/FYVE/PHD"/>
</dbReference>
<keyword evidence="8" id="KW-0833">Ubl conjugation pathway</keyword>
<keyword evidence="4" id="KW-0808">Transferase</keyword>
<evidence type="ECO:0000256" key="3">
    <source>
        <dbReference type="ARBA" id="ARBA00012483"/>
    </source>
</evidence>
<dbReference type="GeneTree" id="ENSGT00940000153680"/>
<keyword evidence="6" id="KW-0227">DNA damage</keyword>
<evidence type="ECO:0000313" key="14">
    <source>
        <dbReference type="Proteomes" id="UP000694415"/>
    </source>
</evidence>
<comment type="catalytic activity">
    <reaction evidence="1">
        <text>S-ubiquitinyl-[E2 ubiquitin-conjugating enzyme]-L-cysteine + [acceptor protein]-L-lysine = [E2 ubiquitin-conjugating enzyme]-L-cysteine + N(6)-ubiquitinyl-[acceptor protein]-L-lysine.</text>
        <dbReference type="EC" id="2.3.2.27"/>
    </reaction>
</comment>
<dbReference type="Proteomes" id="UP000694415">
    <property type="component" value="Unplaced"/>
</dbReference>